<protein>
    <submittedName>
        <fullName evidence="2">Uncharacterized protein</fullName>
    </submittedName>
</protein>
<dbReference type="EMBL" id="KN716241">
    <property type="protein sequence ID" value="KJH49244.1"/>
    <property type="molecule type" value="Genomic_DNA"/>
</dbReference>
<name>A0A0D8XZS1_DICVI</name>
<accession>A0A0D8XZS1</accession>
<dbReference type="Proteomes" id="UP000053766">
    <property type="component" value="Unassembled WGS sequence"/>
</dbReference>
<gene>
    <name evidence="2" type="ORF">DICVIV_04624</name>
</gene>
<keyword evidence="1" id="KW-0472">Membrane</keyword>
<feature type="transmembrane region" description="Helical" evidence="1">
    <location>
        <begin position="53"/>
        <end position="71"/>
    </location>
</feature>
<reference evidence="2 3" key="1">
    <citation type="submission" date="2013-11" db="EMBL/GenBank/DDBJ databases">
        <title>Draft genome of the bovine lungworm Dictyocaulus viviparus.</title>
        <authorList>
            <person name="Mitreva M."/>
        </authorList>
    </citation>
    <scope>NUCLEOTIDE SEQUENCE [LARGE SCALE GENOMIC DNA]</scope>
    <source>
        <strain evidence="2 3">HannoverDv2000</strain>
    </source>
</reference>
<keyword evidence="3" id="KW-1185">Reference proteome</keyword>
<keyword evidence="1" id="KW-1133">Transmembrane helix</keyword>
<organism evidence="2 3">
    <name type="scientific">Dictyocaulus viviparus</name>
    <name type="common">Bovine lungworm</name>
    <dbReference type="NCBI Taxonomy" id="29172"/>
    <lineage>
        <taxon>Eukaryota</taxon>
        <taxon>Metazoa</taxon>
        <taxon>Ecdysozoa</taxon>
        <taxon>Nematoda</taxon>
        <taxon>Chromadorea</taxon>
        <taxon>Rhabditida</taxon>
        <taxon>Rhabditina</taxon>
        <taxon>Rhabditomorpha</taxon>
        <taxon>Strongyloidea</taxon>
        <taxon>Metastrongylidae</taxon>
        <taxon>Dictyocaulus</taxon>
    </lineage>
</organism>
<reference evidence="3" key="2">
    <citation type="journal article" date="2016" name="Sci. Rep.">
        <title>Dictyocaulus viviparus genome, variome and transcriptome elucidate lungworm biology and support future intervention.</title>
        <authorList>
            <person name="McNulty S.N."/>
            <person name="Strube C."/>
            <person name="Rosa B.A."/>
            <person name="Martin J.C."/>
            <person name="Tyagi R."/>
            <person name="Choi Y.J."/>
            <person name="Wang Q."/>
            <person name="Hallsworth Pepin K."/>
            <person name="Zhang X."/>
            <person name="Ozersky P."/>
            <person name="Wilson R.K."/>
            <person name="Sternberg P.W."/>
            <person name="Gasser R.B."/>
            <person name="Mitreva M."/>
        </authorList>
    </citation>
    <scope>NUCLEOTIDE SEQUENCE [LARGE SCALE GENOMIC DNA]</scope>
    <source>
        <strain evidence="3">HannoverDv2000</strain>
    </source>
</reference>
<sequence length="115" mass="13212">MHIDFGTRNTDRRRQLTALNKSLTIYEDIKEELNAYLDIQTNYMNSLLSLMNLIVQLFMLFCICEAVDAILTNENLSIFNANTTMPFTTSTLISFYLYASNSPPKNAQTSMLRLL</sequence>
<keyword evidence="1" id="KW-0812">Transmembrane</keyword>
<evidence type="ECO:0000313" key="2">
    <source>
        <dbReference type="EMBL" id="KJH49244.1"/>
    </source>
</evidence>
<feature type="transmembrane region" description="Helical" evidence="1">
    <location>
        <begin position="78"/>
        <end position="99"/>
    </location>
</feature>
<evidence type="ECO:0000313" key="3">
    <source>
        <dbReference type="Proteomes" id="UP000053766"/>
    </source>
</evidence>
<proteinExistence type="predicted"/>
<dbReference type="AlphaFoldDB" id="A0A0D8XZS1"/>
<evidence type="ECO:0000256" key="1">
    <source>
        <dbReference type="SAM" id="Phobius"/>
    </source>
</evidence>